<accession>A0ABS3AW14</accession>
<dbReference type="PANTHER" id="PTHR30298:SF0">
    <property type="entry name" value="PROTEIN YBFL-RELATED"/>
    <property type="match status" value="1"/>
</dbReference>
<comment type="caution">
    <text evidence="3">The sequence shown here is derived from an EMBL/GenBank/DDBJ whole genome shotgun (WGS) entry which is preliminary data.</text>
</comment>
<organism evidence="3 4">
    <name type="scientific">Simkania negevensis</name>
    <dbReference type="NCBI Taxonomy" id="83561"/>
    <lineage>
        <taxon>Bacteria</taxon>
        <taxon>Pseudomonadati</taxon>
        <taxon>Chlamydiota</taxon>
        <taxon>Chlamydiia</taxon>
        <taxon>Parachlamydiales</taxon>
        <taxon>Simkaniaceae</taxon>
        <taxon>Simkania</taxon>
    </lineage>
</organism>
<name>A0ABS3AW14_9BACT</name>
<dbReference type="InterPro" id="IPR002559">
    <property type="entry name" value="Transposase_11"/>
</dbReference>
<feature type="domain" description="Transposase IS4-like" evidence="1">
    <location>
        <begin position="134"/>
        <end position="357"/>
    </location>
</feature>
<feature type="domain" description="H repeat-associated protein N-terminal" evidence="2">
    <location>
        <begin position="23"/>
        <end position="109"/>
    </location>
</feature>
<dbReference type="Proteomes" id="UP000722121">
    <property type="component" value="Unassembled WGS sequence"/>
</dbReference>
<evidence type="ECO:0000259" key="1">
    <source>
        <dbReference type="Pfam" id="PF01609"/>
    </source>
</evidence>
<gene>
    <name evidence="3" type="ORF">JYU14_03660</name>
</gene>
<proteinExistence type="predicted"/>
<evidence type="ECO:0000259" key="2">
    <source>
        <dbReference type="Pfam" id="PF13808"/>
    </source>
</evidence>
<evidence type="ECO:0000313" key="3">
    <source>
        <dbReference type="EMBL" id="MBN4067162.1"/>
    </source>
</evidence>
<dbReference type="NCBIfam" id="NF033564">
    <property type="entry name" value="transpos_ISAs1"/>
    <property type="match status" value="1"/>
</dbReference>
<sequence>MNDKKIESAQREAAELAFTLVDEHFAAIEDYRRSASTSHILSHIIFITLCASIAGANKLKEVAEYAKDMEDWFESILELREGVPSYGTFWLVFKHLDPDPLSSCFVNWVQAIVKRCTGGSIAIDGKAQRGTAEPGQPNSFVHIVSAWAAEAGLTLGQFKVDSKSNEITAIPKLLELIDVKGAVVTIDAMGTQKEIAKTIVNKGADYILALKGNQSFLQAEVVNFTTQAMEHGEEGVDFSMFEQKNEGHGRRECRRIYATNDIDFLEDFKKDWKSLNSIIWIESERTVNGKTTREIRHYVSTLSPNPEELGVHIRSHWGIENKVHWLLDVAFREDEQKARAGHIPENMSLIRRMALNLLSKEKSAKVGIEIKRQKAGRKTDYLLKILNVKF</sequence>
<keyword evidence="4" id="KW-1185">Reference proteome</keyword>
<dbReference type="InterPro" id="IPR032806">
    <property type="entry name" value="YbfD_N"/>
</dbReference>
<dbReference type="Pfam" id="PF01609">
    <property type="entry name" value="DDE_Tnp_1"/>
    <property type="match status" value="1"/>
</dbReference>
<dbReference type="InterPro" id="IPR047647">
    <property type="entry name" value="ISAs1_transpos"/>
</dbReference>
<dbReference type="EMBL" id="JAFITR010000075">
    <property type="protein sequence ID" value="MBN4067162.1"/>
    <property type="molecule type" value="Genomic_DNA"/>
</dbReference>
<dbReference type="PANTHER" id="PTHR30298">
    <property type="entry name" value="H REPEAT-ASSOCIATED PREDICTED TRANSPOSASE"/>
    <property type="match status" value="1"/>
</dbReference>
<dbReference type="InterPro" id="IPR051698">
    <property type="entry name" value="Transposase_11-like"/>
</dbReference>
<protein>
    <submittedName>
        <fullName evidence="3">ISAs1 family transposase</fullName>
    </submittedName>
</protein>
<reference evidence="3 4" key="1">
    <citation type="submission" date="2021-02" db="EMBL/GenBank/DDBJ databases">
        <title>Activity-based single-cell genomes from oceanic crustal fluid captures similar information to metagenomic and metatranscriptomic surveys with orders of magnitude less sampling.</title>
        <authorList>
            <person name="D'Angelo T.S."/>
            <person name="Orcutt B.N."/>
        </authorList>
    </citation>
    <scope>NUCLEOTIDE SEQUENCE [LARGE SCALE GENOMIC DNA]</scope>
    <source>
        <strain evidence="3">AH-315-G07</strain>
    </source>
</reference>
<evidence type="ECO:0000313" key="4">
    <source>
        <dbReference type="Proteomes" id="UP000722121"/>
    </source>
</evidence>
<dbReference type="Pfam" id="PF13808">
    <property type="entry name" value="DDE_Tnp_1_assoc"/>
    <property type="match status" value="1"/>
</dbReference>